<reference evidence="6 7" key="1">
    <citation type="submission" date="2016-10" db="EMBL/GenBank/DDBJ databases">
        <authorList>
            <person name="de Groot N.N."/>
        </authorList>
    </citation>
    <scope>NUCLEOTIDE SEQUENCE [LARGE SCALE GENOMIC DNA]</scope>
    <source>
        <strain evidence="6 7">DSM 22788</strain>
    </source>
</reference>
<dbReference type="InterPro" id="IPR023753">
    <property type="entry name" value="FAD/NAD-binding_dom"/>
</dbReference>
<dbReference type="SUPFAM" id="SSF51905">
    <property type="entry name" value="FAD/NAD(P)-binding domain"/>
    <property type="match status" value="1"/>
</dbReference>
<dbReference type="Pfam" id="PF07992">
    <property type="entry name" value="Pyr_redox_2"/>
    <property type="match status" value="1"/>
</dbReference>
<evidence type="ECO:0000256" key="3">
    <source>
        <dbReference type="ARBA" id="ARBA00048132"/>
    </source>
</evidence>
<keyword evidence="2" id="KW-0560">Oxidoreductase</keyword>
<dbReference type="InterPro" id="IPR050097">
    <property type="entry name" value="Ferredoxin-NADP_redctase_2"/>
</dbReference>
<dbReference type="eggNOG" id="COG0492">
    <property type="taxonomic scope" value="Bacteria"/>
</dbReference>
<dbReference type="PRINTS" id="PR00368">
    <property type="entry name" value="FADPNR"/>
</dbReference>
<evidence type="ECO:0000256" key="4">
    <source>
        <dbReference type="SAM" id="MobiDB-lite"/>
    </source>
</evidence>
<evidence type="ECO:0000256" key="2">
    <source>
        <dbReference type="ARBA" id="ARBA00023002"/>
    </source>
</evidence>
<evidence type="ECO:0000256" key="1">
    <source>
        <dbReference type="ARBA" id="ARBA00022630"/>
    </source>
</evidence>
<proteinExistence type="predicted"/>
<gene>
    <name evidence="6" type="ORF">SAMN04488565_0259</name>
</gene>
<feature type="region of interest" description="Disordered" evidence="4">
    <location>
        <begin position="84"/>
        <end position="114"/>
    </location>
</feature>
<evidence type="ECO:0000259" key="5">
    <source>
        <dbReference type="Pfam" id="PF07992"/>
    </source>
</evidence>
<dbReference type="OrthoDB" id="9786503at2"/>
<evidence type="ECO:0000313" key="6">
    <source>
        <dbReference type="EMBL" id="SDQ07202.1"/>
    </source>
</evidence>
<comment type="catalytic activity">
    <reaction evidence="3">
        <text>[thioredoxin]-dithiol + NADP(+) = [thioredoxin]-disulfide + NADPH + H(+)</text>
        <dbReference type="Rhea" id="RHEA:20345"/>
        <dbReference type="Rhea" id="RHEA-COMP:10698"/>
        <dbReference type="Rhea" id="RHEA-COMP:10700"/>
        <dbReference type="ChEBI" id="CHEBI:15378"/>
        <dbReference type="ChEBI" id="CHEBI:29950"/>
        <dbReference type="ChEBI" id="CHEBI:50058"/>
        <dbReference type="ChEBI" id="CHEBI:57783"/>
        <dbReference type="ChEBI" id="CHEBI:58349"/>
        <dbReference type="EC" id="1.8.1.9"/>
    </reaction>
</comment>
<dbReference type="STRING" id="1079994.SAMN04488565_0259"/>
<name>A0A1H0XWB2_9MICO</name>
<feature type="domain" description="FAD/NAD(P)-binding" evidence="5">
    <location>
        <begin position="7"/>
        <end position="317"/>
    </location>
</feature>
<evidence type="ECO:0000313" key="7">
    <source>
        <dbReference type="Proteomes" id="UP000182690"/>
    </source>
</evidence>
<accession>A0A1H0XWB2</accession>
<dbReference type="Proteomes" id="UP000182690">
    <property type="component" value="Unassembled WGS sequence"/>
</dbReference>
<dbReference type="InterPro" id="IPR036188">
    <property type="entry name" value="FAD/NAD-bd_sf"/>
</dbReference>
<dbReference type="AlphaFoldDB" id="A0A1H0XWB2"/>
<dbReference type="EMBL" id="FNKB01000001">
    <property type="protein sequence ID" value="SDQ07202.1"/>
    <property type="molecule type" value="Genomic_DNA"/>
</dbReference>
<dbReference type="PANTHER" id="PTHR48105">
    <property type="entry name" value="THIOREDOXIN REDUCTASE 1-RELATED-RELATED"/>
    <property type="match status" value="1"/>
</dbReference>
<keyword evidence="1" id="KW-0285">Flavoprotein</keyword>
<dbReference type="Gene3D" id="3.50.50.60">
    <property type="entry name" value="FAD/NAD(P)-binding domain"/>
    <property type="match status" value="2"/>
</dbReference>
<dbReference type="PRINTS" id="PR00411">
    <property type="entry name" value="PNDRDTASEI"/>
</dbReference>
<dbReference type="GO" id="GO:0004791">
    <property type="term" value="F:thioredoxin-disulfide reductase (NADPH) activity"/>
    <property type="evidence" value="ECO:0007669"/>
    <property type="project" value="UniProtKB-EC"/>
</dbReference>
<organism evidence="6 7">
    <name type="scientific">Leucobacter chromiiresistens</name>
    <dbReference type="NCBI Taxonomy" id="1079994"/>
    <lineage>
        <taxon>Bacteria</taxon>
        <taxon>Bacillati</taxon>
        <taxon>Actinomycetota</taxon>
        <taxon>Actinomycetes</taxon>
        <taxon>Micrococcales</taxon>
        <taxon>Microbacteriaceae</taxon>
        <taxon>Leucobacter</taxon>
    </lineage>
</organism>
<sequence>MTDTTWDAIVIGGGAAGLSAAQALGRSLRRTLVLDGGEPRNRFAAHMHNVLGLDGTPPLELLTRGRAEAEAYGVEFRSATVRSVRDADGGAGDGDGDGDGDAGSPRAGAPLAPGGSVSIELDSGAVLRTRALIVATGVTDVLPEIPGLAERWGQSVLHCPYCHGWEVRGQRIAVVTTAPIGLHQAKLLRQWSDDVTVFTAGLVGPDGASALDAATERAMLARGMRLALAPVAEVLGSGAQVTGVRTADGREYGVDAIFTGFTMVPHDAFLSSIPLQRTETPMGSCIAVDPMQCTSHPRIWAAGNVVSPAASVPLAMGAGNMAGAAANAALVDEDYALAGAVA</sequence>
<protein>
    <submittedName>
        <fullName evidence="6">Thioredoxin reductase</fullName>
    </submittedName>
</protein>
<dbReference type="RefSeq" id="WP_010155986.1">
    <property type="nucleotide sequence ID" value="NZ_FNKB01000001.1"/>
</dbReference>